<evidence type="ECO:0008006" key="3">
    <source>
        <dbReference type="Google" id="ProtNLM"/>
    </source>
</evidence>
<dbReference type="SUPFAM" id="SSF141072">
    <property type="entry name" value="CalX-like"/>
    <property type="match status" value="1"/>
</dbReference>
<keyword evidence="2" id="KW-1185">Reference proteome</keyword>
<organism evidence="1 2">
    <name type="scientific">Persicobacter psychrovividus</name>
    <dbReference type="NCBI Taxonomy" id="387638"/>
    <lineage>
        <taxon>Bacteria</taxon>
        <taxon>Pseudomonadati</taxon>
        <taxon>Bacteroidota</taxon>
        <taxon>Cytophagia</taxon>
        <taxon>Cytophagales</taxon>
        <taxon>Persicobacteraceae</taxon>
        <taxon>Persicobacter</taxon>
    </lineage>
</organism>
<reference evidence="1 2" key="1">
    <citation type="submission" date="2021-12" db="EMBL/GenBank/DDBJ databases">
        <title>Genome sequencing of bacteria with rrn-lacking chromosome and rrn-plasmid.</title>
        <authorList>
            <person name="Anda M."/>
            <person name="Iwasaki W."/>
        </authorList>
    </citation>
    <scope>NUCLEOTIDE SEQUENCE [LARGE SCALE GENOMIC DNA]</scope>
    <source>
        <strain evidence="1 2">NBRC 101262</strain>
    </source>
</reference>
<dbReference type="Gene3D" id="2.60.40.2030">
    <property type="match status" value="1"/>
</dbReference>
<sequence>MAININLTAMTMKYPKIYLLLIVSVLLLSSCTDSESELYEGQNYVTFDLTDSEVFDLPEGIAIPVDVNIALPRDEDTKVYFQLEEFNAVEGKDYILTTKEVIIPKGKQVGQMILQAIDDNEENFLERSVTVRIIDVSAPSDLVIGYENGTVYSSLRINIKDDDCPIALSERYRGEVYSSTFGSVGGENHIFPSRLEEIGDEVYRFSNIWGDYVAYLTENPAFTGGFPVTMDFTFDELGNVVILEASMVGADDVEILIDKMEAIYDPCEDSFNIHMVQKGLFSEDEYDIYTRFTP</sequence>
<protein>
    <recommendedName>
        <fullName evidence="3">Calx-beta domain-containing protein</fullName>
    </recommendedName>
</protein>
<name>A0ABM7VBI3_9BACT</name>
<evidence type="ECO:0000313" key="2">
    <source>
        <dbReference type="Proteomes" id="UP001354989"/>
    </source>
</evidence>
<proteinExistence type="predicted"/>
<gene>
    <name evidence="1" type="ORF">PEPS_05500</name>
</gene>
<accession>A0ABM7VBI3</accession>
<dbReference type="Proteomes" id="UP001354989">
    <property type="component" value="Chromosome"/>
</dbReference>
<dbReference type="RefSeq" id="WP_332920788.1">
    <property type="nucleotide sequence ID" value="NZ_AP025292.1"/>
</dbReference>
<dbReference type="EMBL" id="AP025292">
    <property type="protein sequence ID" value="BDC98269.1"/>
    <property type="molecule type" value="Genomic_DNA"/>
</dbReference>
<dbReference type="InterPro" id="IPR038081">
    <property type="entry name" value="CalX-like_sf"/>
</dbReference>
<evidence type="ECO:0000313" key="1">
    <source>
        <dbReference type="EMBL" id="BDC98269.1"/>
    </source>
</evidence>